<dbReference type="EMBL" id="KZ678131">
    <property type="protein sequence ID" value="PSN70923.1"/>
    <property type="molecule type" value="Genomic_DNA"/>
</dbReference>
<proteinExistence type="predicted"/>
<name>A0A2T2NZT7_CORCC</name>
<reference evidence="1 2" key="1">
    <citation type="journal article" date="2018" name="Front. Microbiol.">
        <title>Genome-Wide Analysis of Corynespora cassiicola Leaf Fall Disease Putative Effectors.</title>
        <authorList>
            <person name="Lopez D."/>
            <person name="Ribeiro S."/>
            <person name="Label P."/>
            <person name="Fumanal B."/>
            <person name="Venisse J.S."/>
            <person name="Kohler A."/>
            <person name="de Oliveira R.R."/>
            <person name="Labutti K."/>
            <person name="Lipzen A."/>
            <person name="Lail K."/>
            <person name="Bauer D."/>
            <person name="Ohm R.A."/>
            <person name="Barry K.W."/>
            <person name="Spatafora J."/>
            <person name="Grigoriev I.V."/>
            <person name="Martin F.M."/>
            <person name="Pujade-Renaud V."/>
        </authorList>
    </citation>
    <scope>NUCLEOTIDE SEQUENCE [LARGE SCALE GENOMIC DNA]</scope>
    <source>
        <strain evidence="1 2">Philippines</strain>
    </source>
</reference>
<keyword evidence="2" id="KW-1185">Reference proteome</keyword>
<dbReference type="Proteomes" id="UP000240883">
    <property type="component" value="Unassembled WGS sequence"/>
</dbReference>
<protein>
    <submittedName>
        <fullName evidence="1">Uncharacterized protein</fullName>
    </submittedName>
</protein>
<sequence>MSSQEASSETTLYDWKLIESKASEDNLSYVSEQYKEENKTKDPFINGYYTTRHRQISEIQCNWKACADITDGEGYTGLENWAINRIYSELDYIGAKDHGISVFYLLGFPSLADINESKDAAFQWQLAFKIIERCENISLNYKGKFTPQIYYDPALLAPGEFYGGQDPTYDYLRQEVINKRYKGRYGLRKATVGTLAQRLSEKPEGIYKEQAEKDKEADRMSTCFITFKSYSPIRQLLAGLHERSEADMPCSIICAAPEIDHDKMPEKLRGFYAGDRTSNKVKDWLSESNYKITEFIDDERYGGKINLYTSHKIYQ</sequence>
<evidence type="ECO:0000313" key="2">
    <source>
        <dbReference type="Proteomes" id="UP000240883"/>
    </source>
</evidence>
<gene>
    <name evidence="1" type="ORF">BS50DRAFT_630976</name>
</gene>
<organism evidence="1 2">
    <name type="scientific">Corynespora cassiicola Philippines</name>
    <dbReference type="NCBI Taxonomy" id="1448308"/>
    <lineage>
        <taxon>Eukaryota</taxon>
        <taxon>Fungi</taxon>
        <taxon>Dikarya</taxon>
        <taxon>Ascomycota</taxon>
        <taxon>Pezizomycotina</taxon>
        <taxon>Dothideomycetes</taxon>
        <taxon>Pleosporomycetidae</taxon>
        <taxon>Pleosporales</taxon>
        <taxon>Corynesporascaceae</taxon>
        <taxon>Corynespora</taxon>
    </lineage>
</organism>
<dbReference type="AlphaFoldDB" id="A0A2T2NZT7"/>
<accession>A0A2T2NZT7</accession>
<evidence type="ECO:0000313" key="1">
    <source>
        <dbReference type="EMBL" id="PSN70923.1"/>
    </source>
</evidence>